<evidence type="ECO:0000313" key="3">
    <source>
        <dbReference type="Proteomes" id="UP000008801"/>
    </source>
</evidence>
<dbReference type="Pfam" id="PF13338">
    <property type="entry name" value="AbiEi_4"/>
    <property type="match status" value="1"/>
</dbReference>
<organism evidence="2 3">
    <name type="scientific">Faecalitalea cylindroides T2-87</name>
    <dbReference type="NCBI Taxonomy" id="717960"/>
    <lineage>
        <taxon>Bacteria</taxon>
        <taxon>Bacillati</taxon>
        <taxon>Bacillota</taxon>
        <taxon>Erysipelotrichia</taxon>
        <taxon>Erysipelotrichales</taxon>
        <taxon>Erysipelotrichaceae</taxon>
        <taxon>Faecalitalea</taxon>
    </lineage>
</organism>
<evidence type="ECO:0000313" key="2">
    <source>
        <dbReference type="EMBL" id="CBK88243.1"/>
    </source>
</evidence>
<protein>
    <recommendedName>
        <fullName evidence="1">AbiEi antitoxin N-terminal domain-containing protein</fullName>
    </recommendedName>
</protein>
<name>D4JDH1_9FIRM</name>
<dbReference type="HOGENOM" id="CLU_089333_1_2_9"/>
<dbReference type="AlphaFoldDB" id="D4JDH1"/>
<proteinExistence type="predicted"/>
<dbReference type="InterPro" id="IPR025159">
    <property type="entry name" value="AbiEi_N"/>
</dbReference>
<dbReference type="KEGG" id="euc:EC1_06170"/>
<dbReference type="STRING" id="717960.EC1_06170"/>
<gene>
    <name evidence="2" type="ORF">EC1_06170</name>
</gene>
<dbReference type="PATRIC" id="fig|717960.3.peg.90"/>
<reference evidence="2 3" key="1">
    <citation type="submission" date="2010-03" db="EMBL/GenBank/DDBJ databases">
        <title>The genome sequence of Eubacterium cylindroides T2-87.</title>
        <authorList>
            <consortium name="metaHIT consortium -- http://www.metahit.eu/"/>
            <person name="Pajon A."/>
            <person name="Turner K."/>
            <person name="Parkhill J."/>
            <person name="Duncan S."/>
            <person name="Flint H."/>
        </authorList>
    </citation>
    <scope>NUCLEOTIDE SEQUENCE [LARGE SCALE GENOMIC DNA]</scope>
    <source>
        <strain evidence="2 3">T2-87</strain>
    </source>
</reference>
<feature type="domain" description="AbiEi antitoxin N-terminal" evidence="1">
    <location>
        <begin position="14"/>
        <end position="62"/>
    </location>
</feature>
<dbReference type="Proteomes" id="UP000008801">
    <property type="component" value="Chromosome"/>
</dbReference>
<accession>D4JDH1</accession>
<sequence length="206" mass="24153">MPCEEMCAMDQIWMRINELAEANNGFVRTAQVEELGISRPMLRKYTDAGKLEQVRKGLYVLTDGIPDEYALLQEQCRDAVFSYGTALYLWGLSDRTPHVYDITIPRGKNVTILKRDNPSLRCHYLPRDFYEIGITQTRSPQGAEVRLYDKERCICDLIRNKEQMDMQLYTQAIKDYFKTKPNNRKLLKYGKLFGIEDKIRTYMEVL</sequence>
<evidence type="ECO:0000259" key="1">
    <source>
        <dbReference type="Pfam" id="PF13338"/>
    </source>
</evidence>
<reference evidence="2 3" key="2">
    <citation type="submission" date="2010-03" db="EMBL/GenBank/DDBJ databases">
        <authorList>
            <person name="Pajon A."/>
        </authorList>
    </citation>
    <scope>NUCLEOTIDE SEQUENCE [LARGE SCALE GENOMIC DNA]</scope>
    <source>
        <strain evidence="2 3">T2-87</strain>
    </source>
</reference>
<dbReference type="EMBL" id="FP929041">
    <property type="protein sequence ID" value="CBK88243.1"/>
    <property type="molecule type" value="Genomic_DNA"/>
</dbReference>